<protein>
    <submittedName>
        <fullName evidence="1">Uncharacterized protein</fullName>
    </submittedName>
</protein>
<keyword evidence="2" id="KW-1185">Reference proteome</keyword>
<sequence>MVASSSFMRYLSTWEAACRPSDIAHTTRDWPRLQSPAAKIPSTLVEKRPYSALKFDLLSCSKPNFSATFC</sequence>
<name>A0ACC0RV16_POPTR</name>
<accession>A0ACC0RV16</accession>
<proteinExistence type="predicted"/>
<evidence type="ECO:0000313" key="1">
    <source>
        <dbReference type="EMBL" id="KAI9380868.1"/>
    </source>
</evidence>
<evidence type="ECO:0000313" key="2">
    <source>
        <dbReference type="Proteomes" id="UP000006729"/>
    </source>
</evidence>
<dbReference type="EMBL" id="CM009304">
    <property type="protein sequence ID" value="KAI9380868.1"/>
    <property type="molecule type" value="Genomic_DNA"/>
</dbReference>
<comment type="caution">
    <text evidence="1">The sequence shown here is derived from an EMBL/GenBank/DDBJ whole genome shotgun (WGS) entry which is preliminary data.</text>
</comment>
<organism evidence="1 2">
    <name type="scientific">Populus trichocarpa</name>
    <name type="common">Western balsam poplar</name>
    <name type="synonym">Populus balsamifera subsp. trichocarpa</name>
    <dbReference type="NCBI Taxonomy" id="3694"/>
    <lineage>
        <taxon>Eukaryota</taxon>
        <taxon>Viridiplantae</taxon>
        <taxon>Streptophyta</taxon>
        <taxon>Embryophyta</taxon>
        <taxon>Tracheophyta</taxon>
        <taxon>Spermatophyta</taxon>
        <taxon>Magnoliopsida</taxon>
        <taxon>eudicotyledons</taxon>
        <taxon>Gunneridae</taxon>
        <taxon>Pentapetalae</taxon>
        <taxon>rosids</taxon>
        <taxon>fabids</taxon>
        <taxon>Malpighiales</taxon>
        <taxon>Salicaceae</taxon>
        <taxon>Saliceae</taxon>
        <taxon>Populus</taxon>
    </lineage>
</organism>
<dbReference type="Proteomes" id="UP000006729">
    <property type="component" value="Chromosome 15"/>
</dbReference>
<gene>
    <name evidence="1" type="ORF">POPTR_015G017601v4</name>
</gene>
<reference evidence="1 2" key="1">
    <citation type="journal article" date="2006" name="Science">
        <title>The genome of black cottonwood, Populus trichocarpa (Torr. &amp; Gray).</title>
        <authorList>
            <person name="Tuskan G.A."/>
            <person name="Difazio S."/>
            <person name="Jansson S."/>
            <person name="Bohlmann J."/>
            <person name="Grigoriev I."/>
            <person name="Hellsten U."/>
            <person name="Putnam N."/>
            <person name="Ralph S."/>
            <person name="Rombauts S."/>
            <person name="Salamov A."/>
            <person name="Schein J."/>
            <person name="Sterck L."/>
            <person name="Aerts A."/>
            <person name="Bhalerao R.R."/>
            <person name="Bhalerao R.P."/>
            <person name="Blaudez D."/>
            <person name="Boerjan W."/>
            <person name="Brun A."/>
            <person name="Brunner A."/>
            <person name="Busov V."/>
            <person name="Campbell M."/>
            <person name="Carlson J."/>
            <person name="Chalot M."/>
            <person name="Chapman J."/>
            <person name="Chen G.L."/>
            <person name="Cooper D."/>
            <person name="Coutinho P.M."/>
            <person name="Couturier J."/>
            <person name="Covert S."/>
            <person name="Cronk Q."/>
            <person name="Cunningham R."/>
            <person name="Davis J."/>
            <person name="Degroeve S."/>
            <person name="Dejardin A."/>
            <person name="Depamphilis C."/>
            <person name="Detter J."/>
            <person name="Dirks B."/>
            <person name="Dubchak I."/>
            <person name="Duplessis S."/>
            <person name="Ehlting J."/>
            <person name="Ellis B."/>
            <person name="Gendler K."/>
            <person name="Goodstein D."/>
            <person name="Gribskov M."/>
            <person name="Grimwood J."/>
            <person name="Groover A."/>
            <person name="Gunter L."/>
            <person name="Hamberger B."/>
            <person name="Heinze B."/>
            <person name="Helariutta Y."/>
            <person name="Henrissat B."/>
            <person name="Holligan D."/>
            <person name="Holt R."/>
            <person name="Huang W."/>
            <person name="Islam-Faridi N."/>
            <person name="Jones S."/>
            <person name="Jones-Rhoades M."/>
            <person name="Jorgensen R."/>
            <person name="Joshi C."/>
            <person name="Kangasjarvi J."/>
            <person name="Karlsson J."/>
            <person name="Kelleher C."/>
            <person name="Kirkpatrick R."/>
            <person name="Kirst M."/>
            <person name="Kohler A."/>
            <person name="Kalluri U."/>
            <person name="Larimer F."/>
            <person name="Leebens-Mack J."/>
            <person name="Leple J.C."/>
            <person name="Locascio P."/>
            <person name="Lou Y."/>
            <person name="Lucas S."/>
            <person name="Martin F."/>
            <person name="Montanini B."/>
            <person name="Napoli C."/>
            <person name="Nelson D.R."/>
            <person name="Nelson C."/>
            <person name="Nieminen K."/>
            <person name="Nilsson O."/>
            <person name="Pereda V."/>
            <person name="Peter G."/>
            <person name="Philippe R."/>
            <person name="Pilate G."/>
            <person name="Poliakov A."/>
            <person name="Razumovskaya J."/>
            <person name="Richardson P."/>
            <person name="Rinaldi C."/>
            <person name="Ritland K."/>
            <person name="Rouze P."/>
            <person name="Ryaboy D."/>
            <person name="Schmutz J."/>
            <person name="Schrader J."/>
            <person name="Segerman B."/>
            <person name="Shin H."/>
            <person name="Siddiqui A."/>
            <person name="Sterky F."/>
            <person name="Terry A."/>
            <person name="Tsai C.J."/>
            <person name="Uberbacher E."/>
            <person name="Unneberg P."/>
            <person name="Vahala J."/>
            <person name="Wall K."/>
            <person name="Wessler S."/>
            <person name="Yang G."/>
            <person name="Yin T."/>
            <person name="Douglas C."/>
            <person name="Marra M."/>
            <person name="Sandberg G."/>
            <person name="Van de Peer Y."/>
            <person name="Rokhsar D."/>
        </authorList>
    </citation>
    <scope>NUCLEOTIDE SEQUENCE [LARGE SCALE GENOMIC DNA]</scope>
    <source>
        <strain evidence="2">cv. Nisqually</strain>
    </source>
</reference>